<feature type="signal peptide" evidence="6">
    <location>
        <begin position="1"/>
        <end position="19"/>
    </location>
</feature>
<evidence type="ECO:0000256" key="5">
    <source>
        <dbReference type="SAM" id="MobiDB-lite"/>
    </source>
</evidence>
<evidence type="ECO:0000256" key="4">
    <source>
        <dbReference type="ARBA" id="ARBA00022837"/>
    </source>
</evidence>
<evidence type="ECO:0000256" key="6">
    <source>
        <dbReference type="SAM" id="SignalP"/>
    </source>
</evidence>
<evidence type="ECO:0000313" key="8">
    <source>
        <dbReference type="EMBL" id="GAA6167887.1"/>
    </source>
</evidence>
<accession>A0ABQ0A8A7</accession>
<reference evidence="8 9" key="1">
    <citation type="submission" date="2024-04" db="EMBL/GenBank/DDBJ databases">
        <title>Draft genome sequence of Sessilibacter corallicola NBRC 116591.</title>
        <authorList>
            <person name="Miyakawa T."/>
            <person name="Kusuya Y."/>
            <person name="Miura T."/>
        </authorList>
    </citation>
    <scope>NUCLEOTIDE SEQUENCE [LARGE SCALE GENOMIC DNA]</scope>
    <source>
        <strain evidence="8 9">KU-00831-HH</strain>
    </source>
</reference>
<dbReference type="PANTHER" id="PTHR24637:SF421">
    <property type="entry name" value="CUTICLE COLLAGEN DPY-2"/>
    <property type="match status" value="1"/>
</dbReference>
<name>A0ABQ0A8A7_9GAMM</name>
<evidence type="ECO:0000256" key="3">
    <source>
        <dbReference type="ARBA" id="ARBA00022729"/>
    </source>
</evidence>
<organism evidence="8 9">
    <name type="scientific">Sessilibacter corallicola</name>
    <dbReference type="NCBI Taxonomy" id="2904075"/>
    <lineage>
        <taxon>Bacteria</taxon>
        <taxon>Pseudomonadati</taxon>
        <taxon>Pseudomonadota</taxon>
        <taxon>Gammaproteobacteria</taxon>
        <taxon>Cellvibrionales</taxon>
        <taxon>Cellvibrionaceae</taxon>
        <taxon>Sessilibacter</taxon>
    </lineage>
</organism>
<evidence type="ECO:0000256" key="2">
    <source>
        <dbReference type="ARBA" id="ARBA00022525"/>
    </source>
</evidence>
<evidence type="ECO:0000313" key="9">
    <source>
        <dbReference type="Proteomes" id="UP001465153"/>
    </source>
</evidence>
<keyword evidence="3 6" id="KW-0732">Signal</keyword>
<dbReference type="Proteomes" id="UP001465153">
    <property type="component" value="Unassembled WGS sequence"/>
</dbReference>
<evidence type="ECO:0000256" key="1">
    <source>
        <dbReference type="ARBA" id="ARBA00004613"/>
    </source>
</evidence>
<proteinExistence type="predicted"/>
<dbReference type="InterPro" id="IPR059100">
    <property type="entry name" value="TSP3_bac"/>
</dbReference>
<dbReference type="Pfam" id="PF01391">
    <property type="entry name" value="Collagen"/>
    <property type="match status" value="1"/>
</dbReference>
<dbReference type="RefSeq" id="WP_353302549.1">
    <property type="nucleotide sequence ID" value="NZ_BAABWN010000005.1"/>
</dbReference>
<dbReference type="Gene3D" id="1.20.5.320">
    <property type="entry name" value="6-Phosphogluconate Dehydrogenase, domain 3"/>
    <property type="match status" value="1"/>
</dbReference>
<feature type="chain" id="PRO_5046061508" description="Golvesin/Xly CBD-like domain-containing protein" evidence="6">
    <location>
        <begin position="20"/>
        <end position="523"/>
    </location>
</feature>
<keyword evidence="9" id="KW-1185">Reference proteome</keyword>
<feature type="compositionally biased region" description="Low complexity" evidence="5">
    <location>
        <begin position="321"/>
        <end position="333"/>
    </location>
</feature>
<dbReference type="Pfam" id="PF25275">
    <property type="entry name" value="Golvesin_C"/>
    <property type="match status" value="1"/>
</dbReference>
<dbReference type="InterPro" id="IPR033803">
    <property type="entry name" value="CBD-like_Golvesin-Xly"/>
</dbReference>
<comment type="subcellular location">
    <subcellularLocation>
        <location evidence="1">Secreted</location>
    </subcellularLocation>
</comment>
<keyword evidence="4" id="KW-0106">Calcium</keyword>
<evidence type="ECO:0000259" key="7">
    <source>
        <dbReference type="Pfam" id="PF25275"/>
    </source>
</evidence>
<feature type="domain" description="Golvesin/Xly CBD-like" evidence="7">
    <location>
        <begin position="23"/>
        <end position="149"/>
    </location>
</feature>
<dbReference type="EMBL" id="BAABWN010000005">
    <property type="protein sequence ID" value="GAA6167887.1"/>
    <property type="molecule type" value="Genomic_DNA"/>
</dbReference>
<dbReference type="Pfam" id="PF18884">
    <property type="entry name" value="TSP3_bac"/>
    <property type="match status" value="2"/>
</dbReference>
<dbReference type="PANTHER" id="PTHR24637">
    <property type="entry name" value="COLLAGEN"/>
    <property type="match status" value="1"/>
</dbReference>
<comment type="caution">
    <text evidence="8">The sequence shown here is derived from an EMBL/GenBank/DDBJ whole genome shotgun (WGS) entry which is preliminary data.</text>
</comment>
<sequence>MKKYALHAFLFCFSSFSVAQNIVVDNDSTGVSADFSILSGTWSLSTFASGFLGDDYQFSDNPDVFSEVQWDLNIAPGARYEVFAQWSALNNRTSVANYTIVHTEGETVVSVDQRVNGGEFNSLGTYLSPSFVRLNNLDANGFVIADAVMAQLQTDGVDSDSDGLSDDVENVIFQSDPNFAFSLDSSGLLNDGLFDSDEDGVANAVEINLGFDPLDPNSKPSAAELANIFDSTVVIDGALIFTPQLTEPFLCDSQTRGAIYYDDFLNSPLICDGVIWSEFRGVAGIDGQDGAVGPQGDVGPQGPIGLTGPQGPIGFPGPVGPQGEQGPQGEPGPSGTTSWIDGAGQVTTLVNVGIGTSTPNSELDVEGNVSANDPALPEHLATKAYVDQQLALLAAESANTFSANILDTFVIQRNNIGTVQQDVDLADIAGNATHIQTNSRCVVRGNNGTSSTRLIFLDENGQVILNLISCFSQAVSPGESNSNNASEVMPIPVEAVSFRITGAVVNGPIAGSATITANILGRP</sequence>
<keyword evidence="2" id="KW-0964">Secreted</keyword>
<dbReference type="InterPro" id="IPR008160">
    <property type="entry name" value="Collagen"/>
</dbReference>
<gene>
    <name evidence="8" type="ORF">NBRC116591_16980</name>
</gene>
<feature type="region of interest" description="Disordered" evidence="5">
    <location>
        <begin position="301"/>
        <end position="341"/>
    </location>
</feature>
<protein>
    <recommendedName>
        <fullName evidence="7">Golvesin/Xly CBD-like domain-containing protein</fullName>
    </recommendedName>
</protein>